<evidence type="ECO:0008006" key="4">
    <source>
        <dbReference type="Google" id="ProtNLM"/>
    </source>
</evidence>
<dbReference type="Proteomes" id="UP000469421">
    <property type="component" value="Unassembled WGS sequence"/>
</dbReference>
<evidence type="ECO:0000313" key="3">
    <source>
        <dbReference type="Proteomes" id="UP000469421"/>
    </source>
</evidence>
<dbReference type="RefSeq" id="WP_153502229.1">
    <property type="nucleotide sequence ID" value="NZ_WIRE01000002.1"/>
</dbReference>
<organism evidence="2 3">
    <name type="scientific">Alcanivorax sediminis</name>
    <dbReference type="NCBI Taxonomy" id="2663008"/>
    <lineage>
        <taxon>Bacteria</taxon>
        <taxon>Pseudomonadati</taxon>
        <taxon>Pseudomonadota</taxon>
        <taxon>Gammaproteobacteria</taxon>
        <taxon>Oceanospirillales</taxon>
        <taxon>Alcanivoracaceae</taxon>
        <taxon>Alcanivorax</taxon>
    </lineage>
</organism>
<sequence>MSQNKKNFVAVRTQYYKSGAAQKVLAHGYRKHSNSPNVVEKYTPYNFGMRYQSLDDCMAQYKAVSGRKPQDKMNVLFEHVVVFSEDQFKERKPGKKEFDECMQRYIKAIHADFGFQPLGYELHLDEGHTDEKTGEFKRNIHAHVHFFNYDFKKKKAPLRDLMKKGKDENGKTLPLNHNFVKMQDMAAEAFKPLGFRRGISKGERNRKHLDKDTFIVSKKLSEIINRYDKVRRLVHNLDKDITAKKLNLKEQEERLSEYQDLEELHNTKIQPMLLAFEKLEEAFKAGQDYEEQLNSFKKLQSEITEKDLKSAGRIIKKL</sequence>
<dbReference type="Gene3D" id="3.30.930.30">
    <property type="match status" value="1"/>
</dbReference>
<accession>A0A6N7LZ18</accession>
<evidence type="ECO:0000313" key="2">
    <source>
        <dbReference type="EMBL" id="MQX54666.1"/>
    </source>
</evidence>
<gene>
    <name evidence="2" type="ORF">GFN93_15555</name>
</gene>
<dbReference type="EMBL" id="WIRE01000002">
    <property type="protein sequence ID" value="MQX54666.1"/>
    <property type="molecule type" value="Genomic_DNA"/>
</dbReference>
<protein>
    <recommendedName>
        <fullName evidence="4">Mobilization protein</fullName>
    </recommendedName>
</protein>
<name>A0A6N7LZ18_9GAMM</name>
<feature type="coiled-coil region" evidence="1">
    <location>
        <begin position="234"/>
        <end position="268"/>
    </location>
</feature>
<reference evidence="2 3" key="1">
    <citation type="submission" date="2019-10" db="EMBL/GenBank/DDBJ databases">
        <title>Alcanivorax sp.PA15-N-34 draft genome sequence.</title>
        <authorList>
            <person name="Liao X."/>
            <person name="Shao Z."/>
        </authorList>
    </citation>
    <scope>NUCLEOTIDE SEQUENCE [LARGE SCALE GENOMIC DNA]</scope>
    <source>
        <strain evidence="2 3">PA15-N-34</strain>
    </source>
</reference>
<dbReference type="AlphaFoldDB" id="A0A6N7LZ18"/>
<keyword evidence="1" id="KW-0175">Coiled coil</keyword>
<evidence type="ECO:0000256" key="1">
    <source>
        <dbReference type="SAM" id="Coils"/>
    </source>
</evidence>
<comment type="caution">
    <text evidence="2">The sequence shown here is derived from an EMBL/GenBank/DDBJ whole genome shotgun (WGS) entry which is preliminary data.</text>
</comment>
<keyword evidence="3" id="KW-1185">Reference proteome</keyword>
<proteinExistence type="predicted"/>